<accession>A0A433QSX5</accession>
<sequence length="201" mass="22948">MFWRFGFHNPSAIDSLLDKDDVALEELLDEDDLLQECKAHNQKLIDLCDFANSRGTPNISSGNSCGTVHNHRLRGGIPSGLAMQPHSIICFILNSSASFRTSHLSLREPTILAQLLNYITSDELDDRQRFKYPYVACEVLSCEVWSIVEAVIENLNLLTNFWQFLDRPAPLNPLQANYFHKVIAMFSTKKTNEVRLLIFYI</sequence>
<keyword evidence="4" id="KW-1185">Reference proteome</keyword>
<organism evidence="3 4">
    <name type="scientific">Jimgerdemannia flammicorona</name>
    <dbReference type="NCBI Taxonomy" id="994334"/>
    <lineage>
        <taxon>Eukaryota</taxon>
        <taxon>Fungi</taxon>
        <taxon>Fungi incertae sedis</taxon>
        <taxon>Mucoromycota</taxon>
        <taxon>Mucoromycotina</taxon>
        <taxon>Endogonomycetes</taxon>
        <taxon>Endogonales</taxon>
        <taxon>Endogonaceae</taxon>
        <taxon>Jimgerdemannia</taxon>
    </lineage>
</organism>
<reference evidence="3 4" key="1">
    <citation type="journal article" date="2018" name="New Phytol.">
        <title>Phylogenomics of Endogonaceae and evolution of mycorrhizas within Mucoromycota.</title>
        <authorList>
            <person name="Chang Y."/>
            <person name="Desiro A."/>
            <person name="Na H."/>
            <person name="Sandor L."/>
            <person name="Lipzen A."/>
            <person name="Clum A."/>
            <person name="Barry K."/>
            <person name="Grigoriev I.V."/>
            <person name="Martin F.M."/>
            <person name="Stajich J.E."/>
            <person name="Smith M.E."/>
            <person name="Bonito G."/>
            <person name="Spatafora J.W."/>
        </authorList>
    </citation>
    <scope>NUCLEOTIDE SEQUENCE [LARGE SCALE GENOMIC DNA]</scope>
    <source>
        <strain evidence="3 4">AD002</strain>
    </source>
</reference>
<proteinExistence type="inferred from homology"/>
<dbReference type="GO" id="GO:0005829">
    <property type="term" value="C:cytosol"/>
    <property type="evidence" value="ECO:0007669"/>
    <property type="project" value="TreeGrafter"/>
</dbReference>
<comment type="similarity">
    <text evidence="1">Belongs to the SAPS family.</text>
</comment>
<evidence type="ECO:0000256" key="1">
    <source>
        <dbReference type="ARBA" id="ARBA00006180"/>
    </source>
</evidence>
<dbReference type="GO" id="GO:0019888">
    <property type="term" value="F:protein phosphatase regulator activity"/>
    <property type="evidence" value="ECO:0007669"/>
    <property type="project" value="TreeGrafter"/>
</dbReference>
<name>A0A433QSX5_9FUNG</name>
<dbReference type="AlphaFoldDB" id="A0A433QSX5"/>
<dbReference type="GO" id="GO:0005634">
    <property type="term" value="C:nucleus"/>
    <property type="evidence" value="ECO:0007669"/>
    <property type="project" value="TreeGrafter"/>
</dbReference>
<evidence type="ECO:0000256" key="2">
    <source>
        <dbReference type="ARBA" id="ARBA00023306"/>
    </source>
</evidence>
<comment type="caution">
    <text evidence="3">The sequence shown here is derived from an EMBL/GenBank/DDBJ whole genome shotgun (WGS) entry which is preliminary data.</text>
</comment>
<dbReference type="EMBL" id="RBNJ01001679">
    <property type="protein sequence ID" value="RUS32883.1"/>
    <property type="molecule type" value="Genomic_DNA"/>
</dbReference>
<protein>
    <submittedName>
        <fullName evidence="3">Uncharacterized protein</fullName>
    </submittedName>
</protein>
<dbReference type="InterPro" id="IPR007587">
    <property type="entry name" value="SAPS"/>
</dbReference>
<gene>
    <name evidence="3" type="ORF">BC938DRAFT_473927</name>
</gene>
<dbReference type="Proteomes" id="UP000274822">
    <property type="component" value="Unassembled WGS sequence"/>
</dbReference>
<dbReference type="PANTHER" id="PTHR12634">
    <property type="entry name" value="SIT4 YEAST -ASSOCIATING PROTEIN-RELATED"/>
    <property type="match status" value="1"/>
</dbReference>
<evidence type="ECO:0000313" key="4">
    <source>
        <dbReference type="Proteomes" id="UP000274822"/>
    </source>
</evidence>
<dbReference type="PANTHER" id="PTHR12634:SF8">
    <property type="entry name" value="FIERY MOUNTAIN, ISOFORM D"/>
    <property type="match status" value="1"/>
</dbReference>
<dbReference type="GO" id="GO:0019903">
    <property type="term" value="F:protein phosphatase binding"/>
    <property type="evidence" value="ECO:0007669"/>
    <property type="project" value="InterPro"/>
</dbReference>
<evidence type="ECO:0000313" key="3">
    <source>
        <dbReference type="EMBL" id="RUS32883.1"/>
    </source>
</evidence>
<keyword evidence="2" id="KW-0131">Cell cycle</keyword>